<evidence type="ECO:0000313" key="1">
    <source>
        <dbReference type="EMBL" id="AXC13093.1"/>
    </source>
</evidence>
<reference evidence="1 2" key="1">
    <citation type="journal article" date="2018" name="Front. Microbiol.">
        <title>Hydrolytic Capabilities as a Key to Environmental Success: Chitinolytic and Cellulolytic Acidobacteria From Acidic Sub-arctic Soils and Boreal Peatlands.</title>
        <authorList>
            <person name="Belova S.E."/>
            <person name="Ravin N.V."/>
            <person name="Pankratov T.A."/>
            <person name="Rakitin A.L."/>
            <person name="Ivanova A.A."/>
            <person name="Beletsky A.V."/>
            <person name="Mardanov A.V."/>
            <person name="Sinninghe Damste J.S."/>
            <person name="Dedysh S.N."/>
        </authorList>
    </citation>
    <scope>NUCLEOTIDE SEQUENCE [LARGE SCALE GENOMIC DNA]</scope>
    <source>
        <strain evidence="1 2">SBC82</strain>
    </source>
</reference>
<dbReference type="EMBL" id="CP030840">
    <property type="protein sequence ID" value="AXC13093.1"/>
    <property type="molecule type" value="Genomic_DNA"/>
</dbReference>
<evidence type="ECO:0000313" key="2">
    <source>
        <dbReference type="Proteomes" id="UP000253606"/>
    </source>
</evidence>
<name>A0A2Z5G1N6_9BACT</name>
<keyword evidence="2" id="KW-1185">Reference proteome</keyword>
<dbReference type="AlphaFoldDB" id="A0A2Z5G1N6"/>
<organism evidence="1 2">
    <name type="scientific">Acidisarcina polymorpha</name>
    <dbReference type="NCBI Taxonomy" id="2211140"/>
    <lineage>
        <taxon>Bacteria</taxon>
        <taxon>Pseudomonadati</taxon>
        <taxon>Acidobacteriota</taxon>
        <taxon>Terriglobia</taxon>
        <taxon>Terriglobales</taxon>
        <taxon>Acidobacteriaceae</taxon>
        <taxon>Acidisarcina</taxon>
    </lineage>
</organism>
<dbReference type="KEGG" id="abas:ACPOL_3814"/>
<gene>
    <name evidence="1" type="ORF">ACPOL_3814</name>
</gene>
<proteinExistence type="predicted"/>
<dbReference type="Proteomes" id="UP000253606">
    <property type="component" value="Chromosome"/>
</dbReference>
<protein>
    <submittedName>
        <fullName evidence="1">Uncharacterized protein</fullName>
    </submittedName>
</protein>
<accession>A0A2Z5G1N6</accession>
<sequence length="45" mass="4695">MTAAAKSAEIDQVALATAFSDGKDVVRIPEALANPRLQAPMLKQG</sequence>